<dbReference type="RefSeq" id="WP_037253988.1">
    <property type="nucleotide sequence ID" value="NZ_QHKI01000022.1"/>
</dbReference>
<dbReference type="Proteomes" id="UP000287547">
    <property type="component" value="Unassembled WGS sequence"/>
</dbReference>
<reference evidence="1 2" key="1">
    <citation type="submission" date="2018-05" db="EMBL/GenBank/DDBJ databases">
        <title>Evolution of GPA BGCs.</title>
        <authorList>
            <person name="Waglechner N."/>
            <person name="Wright G.D."/>
        </authorList>
    </citation>
    <scope>NUCLEOTIDE SEQUENCE [LARGE SCALE GENOMIC DNA]</scope>
    <source>
        <strain evidence="1 2">A82846</strain>
    </source>
</reference>
<accession>A0A428Z665</accession>
<dbReference type="OrthoDB" id="4146863at2"/>
<organism evidence="1 2">
    <name type="scientific">Kibdelosporangium aridum</name>
    <dbReference type="NCBI Taxonomy" id="2030"/>
    <lineage>
        <taxon>Bacteria</taxon>
        <taxon>Bacillati</taxon>
        <taxon>Actinomycetota</taxon>
        <taxon>Actinomycetes</taxon>
        <taxon>Pseudonocardiales</taxon>
        <taxon>Pseudonocardiaceae</taxon>
        <taxon>Kibdelosporangium</taxon>
    </lineage>
</organism>
<comment type="caution">
    <text evidence="1">The sequence shown here is derived from an EMBL/GenBank/DDBJ whole genome shotgun (WGS) entry which is preliminary data.</text>
</comment>
<dbReference type="Pfam" id="PF13814">
    <property type="entry name" value="Replic_Relax"/>
    <property type="match status" value="1"/>
</dbReference>
<dbReference type="EMBL" id="QHKI01000022">
    <property type="protein sequence ID" value="RSM82554.1"/>
    <property type="molecule type" value="Genomic_DNA"/>
</dbReference>
<name>A0A428Z665_KIBAR</name>
<evidence type="ECO:0000313" key="1">
    <source>
        <dbReference type="EMBL" id="RSM82554.1"/>
    </source>
</evidence>
<evidence type="ECO:0008006" key="3">
    <source>
        <dbReference type="Google" id="ProtNLM"/>
    </source>
</evidence>
<dbReference type="AlphaFoldDB" id="A0A428Z665"/>
<evidence type="ECO:0000313" key="2">
    <source>
        <dbReference type="Proteomes" id="UP000287547"/>
    </source>
</evidence>
<protein>
    <recommendedName>
        <fullName evidence="3">Replication-relaxation</fullName>
    </recommendedName>
</protein>
<sequence length="272" mass="30744">MSGGGRGRARRLTERLSSRDRAILATLRDLRTASGNQLGRLHVDGDHPIMHARKTRAALQRLTELRLIIRLERRVGGVRSGSQGFCYVLSGLGQAVLDLEEPAPRRHRRVVETKPAFHNHALAVTETFVQVVERCRSRRAQLLEWSGEPRCWRRFAGSHGQVLTLKPDSYARLAMDDYELSTFLELDLDTESLPTITRKLDLYVAYWRSGIEQHRHGVFPAVWWLVPSLARLDAISSAVRRLPEDVRDLFTGSLIDEAADVLTQPNLEGGAR</sequence>
<gene>
    <name evidence="1" type="ORF">DMH04_25520</name>
</gene>
<dbReference type="InterPro" id="IPR025855">
    <property type="entry name" value="Replic_Relax"/>
</dbReference>
<proteinExistence type="predicted"/>